<comment type="caution">
    <text evidence="2">The sequence shown here is derived from an EMBL/GenBank/DDBJ whole genome shotgun (WGS) entry which is preliminary data.</text>
</comment>
<dbReference type="EMBL" id="MCHY01000008">
    <property type="protein sequence ID" value="RKD24067.1"/>
    <property type="molecule type" value="Genomic_DNA"/>
</dbReference>
<name>A0A419SJB5_9BACL</name>
<keyword evidence="1" id="KW-1133">Transmembrane helix</keyword>
<reference evidence="2 3" key="1">
    <citation type="submission" date="2016-08" db="EMBL/GenBank/DDBJ databases">
        <title>Novel Firmicute Genomes.</title>
        <authorList>
            <person name="Poppleton D.I."/>
            <person name="Gribaldo S."/>
        </authorList>
    </citation>
    <scope>NUCLEOTIDE SEQUENCE [LARGE SCALE GENOMIC DNA]</scope>
    <source>
        <strain evidence="2 3">RAOx-1</strain>
    </source>
</reference>
<evidence type="ECO:0000313" key="3">
    <source>
        <dbReference type="Proteomes" id="UP000284219"/>
    </source>
</evidence>
<feature type="transmembrane region" description="Helical" evidence="1">
    <location>
        <begin position="12"/>
        <end position="29"/>
    </location>
</feature>
<keyword evidence="1" id="KW-0472">Membrane</keyword>
<dbReference type="OrthoDB" id="5244042at2"/>
<dbReference type="AlphaFoldDB" id="A0A419SJB5"/>
<dbReference type="InterPro" id="IPR027981">
    <property type="entry name" value="DUF4446"/>
</dbReference>
<dbReference type="Pfam" id="PF14584">
    <property type="entry name" value="DUF4446"/>
    <property type="match status" value="1"/>
</dbReference>
<sequence>MNTWSESDILYFIIGIQAFITIVCFIWLSRLSRNLNRIKYLFQQLQSGDAKENLPQVLERLIERVEQTEQIQHTLAQRIGLTDQTLKQLKGNVAVVRFNAFANEGSDLSFSIAVIDDEQTGFVLTSIYGRDESRVYAKPLEKGDSIYNLTNEEKQAILEARKVLS</sequence>
<protein>
    <recommendedName>
        <fullName evidence="4">DUF4446 domain-containing protein</fullName>
    </recommendedName>
</protein>
<evidence type="ECO:0000313" key="2">
    <source>
        <dbReference type="EMBL" id="RKD24067.1"/>
    </source>
</evidence>
<keyword evidence="3" id="KW-1185">Reference proteome</keyword>
<evidence type="ECO:0008006" key="4">
    <source>
        <dbReference type="Google" id="ProtNLM"/>
    </source>
</evidence>
<proteinExistence type="predicted"/>
<accession>A0A419SJB5</accession>
<dbReference type="Proteomes" id="UP000284219">
    <property type="component" value="Unassembled WGS sequence"/>
</dbReference>
<gene>
    <name evidence="2" type="ORF">BEP19_06565</name>
</gene>
<dbReference type="RefSeq" id="WP_120189322.1">
    <property type="nucleotide sequence ID" value="NZ_MCHY01000008.1"/>
</dbReference>
<evidence type="ECO:0000256" key="1">
    <source>
        <dbReference type="SAM" id="Phobius"/>
    </source>
</evidence>
<organism evidence="2 3">
    <name type="scientific">Ammoniphilus oxalaticus</name>
    <dbReference type="NCBI Taxonomy" id="66863"/>
    <lineage>
        <taxon>Bacteria</taxon>
        <taxon>Bacillati</taxon>
        <taxon>Bacillota</taxon>
        <taxon>Bacilli</taxon>
        <taxon>Bacillales</taxon>
        <taxon>Paenibacillaceae</taxon>
        <taxon>Aneurinibacillus group</taxon>
        <taxon>Ammoniphilus</taxon>
    </lineage>
</organism>
<keyword evidence="1" id="KW-0812">Transmembrane</keyword>